<protein>
    <submittedName>
        <fullName evidence="8">Zona pellucida glycoprotein d</fullName>
    </submittedName>
</protein>
<dbReference type="InterPro" id="IPR001507">
    <property type="entry name" value="ZP_dom"/>
</dbReference>
<evidence type="ECO:0000259" key="7">
    <source>
        <dbReference type="PROSITE" id="PS51034"/>
    </source>
</evidence>
<reference evidence="8" key="3">
    <citation type="submission" date="2025-09" db="UniProtKB">
        <authorList>
            <consortium name="Ensembl"/>
        </authorList>
    </citation>
    <scope>IDENTIFICATION</scope>
</reference>
<keyword evidence="4" id="KW-0812">Transmembrane</keyword>
<dbReference type="InterPro" id="IPR055355">
    <property type="entry name" value="ZP-C"/>
</dbReference>
<evidence type="ECO:0000313" key="9">
    <source>
        <dbReference type="Proteomes" id="UP000005226"/>
    </source>
</evidence>
<organism evidence="8 9">
    <name type="scientific">Takifugu rubripes</name>
    <name type="common">Japanese pufferfish</name>
    <name type="synonym">Fugu rubripes</name>
    <dbReference type="NCBI Taxonomy" id="31033"/>
    <lineage>
        <taxon>Eukaryota</taxon>
        <taxon>Metazoa</taxon>
        <taxon>Chordata</taxon>
        <taxon>Craniata</taxon>
        <taxon>Vertebrata</taxon>
        <taxon>Euteleostomi</taxon>
        <taxon>Actinopterygii</taxon>
        <taxon>Neopterygii</taxon>
        <taxon>Teleostei</taxon>
        <taxon>Neoteleostei</taxon>
        <taxon>Acanthomorphata</taxon>
        <taxon>Eupercaria</taxon>
        <taxon>Tetraodontiformes</taxon>
        <taxon>Tetradontoidea</taxon>
        <taxon>Tetraodontidae</taxon>
        <taxon>Takifugu</taxon>
    </lineage>
</organism>
<keyword evidence="3" id="KW-0245">EGF-like domain</keyword>
<dbReference type="PROSITE" id="PS51257">
    <property type="entry name" value="PROKAR_LIPOPROTEIN"/>
    <property type="match status" value="1"/>
</dbReference>
<reference evidence="8" key="2">
    <citation type="submission" date="2025-08" db="UniProtKB">
        <authorList>
            <consortium name="Ensembl"/>
        </authorList>
    </citation>
    <scope>IDENTIFICATION</scope>
</reference>
<dbReference type="PROSITE" id="PS51034">
    <property type="entry name" value="ZP_2"/>
    <property type="match status" value="1"/>
</dbReference>
<dbReference type="PROSITE" id="PS50026">
    <property type="entry name" value="EGF_3"/>
    <property type="match status" value="1"/>
</dbReference>
<evidence type="ECO:0000313" key="8">
    <source>
        <dbReference type="Ensembl" id="ENSTRUP00000023019.3"/>
    </source>
</evidence>
<dbReference type="GeneID" id="101074491"/>
<keyword evidence="1 5" id="KW-0732">Signal</keyword>
<sequence>MLLLVVKLNVLLLLGSACRRVEGLCNVQACVDNSTCVRNNQRSCKCINGYYGDHCDKNGDIKVLCSRHVVGISAKEDFFRYHNVSLELLYLPNATCLAARTTINNATYYDLRIPKEKYAACGGKPLEKNLTHITYSLSLVTNPEAKGNIIRNPVIRLDYKCIFPYVRRASLPFSIIPFTPETMVRVDDLDAVIQMRLYTDHTYSEAYRSSPSIELRSKVYVEVKVTEPVDFFLLRVNKCWATQVPHPNATEGSHHVLLQNGCPDDHTVSFPLNGTGHNGESSTVRYSFDMFRFTTEPLELYLHCTVQLCAPGDPESCKPSCSSISKREAVRADPTLGLLTYGPIKVDVPEMPQSNLWMAVALPVAAVWTVGCFFLILITVAKAGSRRLTKNPACRS</sequence>
<dbReference type="OrthoDB" id="9987373at2759"/>
<feature type="signal peptide" evidence="5">
    <location>
        <begin position="1"/>
        <end position="23"/>
    </location>
</feature>
<dbReference type="Ensembl" id="ENSTRUT00000023115.3">
    <property type="protein sequence ID" value="ENSTRUP00000023019.3"/>
    <property type="gene ID" value="ENSTRUG00000009190.3"/>
</dbReference>
<evidence type="ECO:0000256" key="4">
    <source>
        <dbReference type="SAM" id="Phobius"/>
    </source>
</evidence>
<feature type="transmembrane region" description="Helical" evidence="4">
    <location>
        <begin position="356"/>
        <end position="380"/>
    </location>
</feature>
<feature type="chain" id="PRO_5030172344" evidence="5">
    <location>
        <begin position="24"/>
        <end position="396"/>
    </location>
</feature>
<dbReference type="PANTHER" id="PTHR14002">
    <property type="entry name" value="ENDOGLIN/TGF-BETA RECEPTOR TYPE III"/>
    <property type="match status" value="1"/>
</dbReference>
<proteinExistence type="predicted"/>
<keyword evidence="2 3" id="KW-1015">Disulfide bond</keyword>
<evidence type="ECO:0000256" key="2">
    <source>
        <dbReference type="ARBA" id="ARBA00023157"/>
    </source>
</evidence>
<dbReference type="InterPro" id="IPR042235">
    <property type="entry name" value="ZP-C_dom"/>
</dbReference>
<reference evidence="8 9" key="1">
    <citation type="journal article" date="2011" name="Genome Biol. Evol.">
        <title>Integration of the genetic map and genome assembly of fugu facilitates insights into distinct features of genome evolution in teleosts and mammals.</title>
        <authorList>
            <person name="Kai W."/>
            <person name="Kikuchi K."/>
            <person name="Tohari S."/>
            <person name="Chew A.K."/>
            <person name="Tay A."/>
            <person name="Fujiwara A."/>
            <person name="Hosoya S."/>
            <person name="Suetake H."/>
            <person name="Naruse K."/>
            <person name="Brenner S."/>
            <person name="Suzuki Y."/>
            <person name="Venkatesh B."/>
        </authorList>
    </citation>
    <scope>NUCLEOTIDE SEQUENCE [LARGE SCALE GENOMIC DNA]</scope>
</reference>
<dbReference type="Pfam" id="PF00100">
    <property type="entry name" value="Zona_pellucida"/>
    <property type="match status" value="1"/>
</dbReference>
<accession>H2TEC6</accession>
<evidence type="ECO:0000256" key="1">
    <source>
        <dbReference type="ARBA" id="ARBA00022729"/>
    </source>
</evidence>
<evidence type="ECO:0000256" key="3">
    <source>
        <dbReference type="PROSITE-ProRule" id="PRU00076"/>
    </source>
</evidence>
<dbReference type="AlphaFoldDB" id="H2TEC6"/>
<dbReference type="OMA" id="ICSVEHC"/>
<gene>
    <name evidence="8" type="primary">zpd</name>
</gene>
<dbReference type="PROSITE" id="PS00022">
    <property type="entry name" value="EGF_1"/>
    <property type="match status" value="1"/>
</dbReference>
<dbReference type="SMART" id="SM00241">
    <property type="entry name" value="ZP"/>
    <property type="match status" value="1"/>
</dbReference>
<dbReference type="GeneTree" id="ENSGT00940000167365"/>
<dbReference type="Proteomes" id="UP000005226">
    <property type="component" value="Chromosome 9"/>
</dbReference>
<dbReference type="HOGENOM" id="CLU_058056_0_0_1"/>
<dbReference type="eggNOG" id="ENOG502QVG6">
    <property type="taxonomic scope" value="Eukaryota"/>
</dbReference>
<dbReference type="Gene3D" id="2.60.40.4100">
    <property type="entry name" value="Zona pellucida, ZP-C domain"/>
    <property type="match status" value="1"/>
</dbReference>
<dbReference type="InParanoid" id="H2TEC6"/>
<feature type="domain" description="ZP" evidence="7">
    <location>
        <begin position="64"/>
        <end position="328"/>
    </location>
</feature>
<evidence type="ECO:0000256" key="5">
    <source>
        <dbReference type="SAM" id="SignalP"/>
    </source>
</evidence>
<comment type="caution">
    <text evidence="3">Lacks conserved residue(s) required for the propagation of feature annotation.</text>
</comment>
<keyword evidence="4" id="KW-0472">Membrane</keyword>
<name>H2TEC6_TAKRU</name>
<feature type="domain" description="EGF-like" evidence="6">
    <location>
        <begin position="21"/>
        <end position="56"/>
    </location>
</feature>
<keyword evidence="4" id="KW-1133">Transmembrane helix</keyword>
<evidence type="ECO:0000259" key="6">
    <source>
        <dbReference type="PROSITE" id="PS50026"/>
    </source>
</evidence>
<dbReference type="Gene3D" id="2.60.40.3210">
    <property type="entry name" value="Zona pellucida, ZP-N domain"/>
    <property type="match status" value="1"/>
</dbReference>
<feature type="disulfide bond" evidence="3">
    <location>
        <begin position="46"/>
        <end position="55"/>
    </location>
</feature>
<keyword evidence="9" id="KW-1185">Reference proteome</keyword>
<dbReference type="PANTHER" id="PTHR14002:SF53">
    <property type="entry name" value="UROMODULIN"/>
    <property type="match status" value="1"/>
</dbReference>
<dbReference type="FunCoup" id="H2TEC6">
    <property type="interactions" value="5"/>
</dbReference>
<dbReference type="PROSITE" id="PS01186">
    <property type="entry name" value="EGF_2"/>
    <property type="match status" value="1"/>
</dbReference>
<dbReference type="STRING" id="31033.ENSTRUP00000023019"/>
<dbReference type="RefSeq" id="XP_003967071.2">
    <property type="nucleotide sequence ID" value="XM_003967022.3"/>
</dbReference>
<dbReference type="InterPro" id="IPR000742">
    <property type="entry name" value="EGF"/>
</dbReference>